<protein>
    <submittedName>
        <fullName evidence="2">Helix-turn-helix domain-containing protein</fullName>
    </submittedName>
</protein>
<proteinExistence type="predicted"/>
<organism evidence="2 3">
    <name type="scientific">Oerskovia rustica</name>
    <dbReference type="NCBI Taxonomy" id="2762237"/>
    <lineage>
        <taxon>Bacteria</taxon>
        <taxon>Bacillati</taxon>
        <taxon>Actinomycetota</taxon>
        <taxon>Actinomycetes</taxon>
        <taxon>Micrococcales</taxon>
        <taxon>Cellulomonadaceae</taxon>
        <taxon>Oerskovia</taxon>
    </lineage>
</organism>
<keyword evidence="3" id="KW-1185">Reference proteome</keyword>
<evidence type="ECO:0000313" key="3">
    <source>
        <dbReference type="Proteomes" id="UP000641803"/>
    </source>
</evidence>
<comment type="caution">
    <text evidence="2">The sequence shown here is derived from an EMBL/GenBank/DDBJ whole genome shotgun (WGS) entry which is preliminary data.</text>
</comment>
<sequence length="91" mass="10400">MLIVERRRDGWKQAHIAAAMGVSRKTVRHWLHWLHRFATEAETGLADRSSRPRHSPTRTSAETEARVMAQRWTTRPVGQLARLQCGSSAAR</sequence>
<feature type="region of interest" description="Disordered" evidence="1">
    <location>
        <begin position="42"/>
        <end position="65"/>
    </location>
</feature>
<name>A0ABR8RUA9_9CELL</name>
<accession>A0ABR8RUA9</accession>
<dbReference type="SUPFAM" id="SSF46689">
    <property type="entry name" value="Homeodomain-like"/>
    <property type="match status" value="1"/>
</dbReference>
<reference evidence="2 3" key="1">
    <citation type="submission" date="2020-08" db="EMBL/GenBank/DDBJ databases">
        <title>A Genomic Blueprint of the Chicken Gut Microbiome.</title>
        <authorList>
            <person name="Gilroy R."/>
            <person name="Ravi A."/>
            <person name="Getino M."/>
            <person name="Pursley I."/>
            <person name="Horton D.L."/>
            <person name="Alikhan N.-F."/>
            <person name="Baker D."/>
            <person name="Gharbi K."/>
            <person name="Hall N."/>
            <person name="Watson M."/>
            <person name="Adriaenssens E.M."/>
            <person name="Foster-Nyarko E."/>
            <person name="Jarju S."/>
            <person name="Secka A."/>
            <person name="Antonio M."/>
            <person name="Oren A."/>
            <person name="Chaudhuri R."/>
            <person name="La Ragione R.M."/>
            <person name="Hildebrand F."/>
            <person name="Pallen M.J."/>
        </authorList>
    </citation>
    <scope>NUCLEOTIDE SEQUENCE [LARGE SCALE GENOMIC DNA]</scope>
    <source>
        <strain evidence="2 3">Sa4CUA1</strain>
    </source>
</reference>
<dbReference type="InterPro" id="IPR009057">
    <property type="entry name" value="Homeodomain-like_sf"/>
</dbReference>
<dbReference type="Proteomes" id="UP000641803">
    <property type="component" value="Unassembled WGS sequence"/>
</dbReference>
<dbReference type="EMBL" id="JACSQQ010000020">
    <property type="protein sequence ID" value="MBD7951222.1"/>
    <property type="molecule type" value="Genomic_DNA"/>
</dbReference>
<evidence type="ECO:0000313" key="2">
    <source>
        <dbReference type="EMBL" id="MBD7951222.1"/>
    </source>
</evidence>
<dbReference type="Pfam" id="PF13551">
    <property type="entry name" value="HTH_29"/>
    <property type="match status" value="1"/>
</dbReference>
<evidence type="ECO:0000256" key="1">
    <source>
        <dbReference type="SAM" id="MobiDB-lite"/>
    </source>
</evidence>
<gene>
    <name evidence="2" type="ORF">H9652_12490</name>
</gene>